<sequence length="288" mass="32263">MDKSIRFSKKLIKEIKEDRVTGLAAEQAYYYLLALFPLLILLLSILPYLNIDIQTALDTLKTFMPAETMEVIEKNIINILSERNGGLLTIGFLGTIWSASNGMNAFIHSMNIAYDVEETRNFIKARFISIALTLGLVVAFIVMLGLPVFGKVIIDLIQQVIPIPEEMQILFSLLRWVIAVVVISLVLTFLYRFAPNKSFPIKHVFPGAVTATVLWLAISLGFSFYVSNFANYSSTYGSLGGVIILMLWLYLSGLIFVVGGEINAILHHQKNIPNKKSRTLVHPVPLKR</sequence>
<keyword evidence="5 6" id="KW-0472">Membrane</keyword>
<reference evidence="7 8" key="1">
    <citation type="submission" date="2015-11" db="EMBL/GenBank/DDBJ databases">
        <title>Genome Sequence of Bacillus simplex strain VanAntwerpen2.</title>
        <authorList>
            <person name="Couger M.B."/>
        </authorList>
    </citation>
    <scope>NUCLEOTIDE SEQUENCE [LARGE SCALE GENOMIC DNA]</scope>
    <source>
        <strain evidence="7 8">VanAntwerpen02</strain>
    </source>
</reference>
<dbReference type="NCBIfam" id="TIGR00765">
    <property type="entry name" value="yihY_not_rbn"/>
    <property type="match status" value="1"/>
</dbReference>
<keyword evidence="8" id="KW-1185">Reference proteome</keyword>
<feature type="transmembrane region" description="Helical" evidence="6">
    <location>
        <begin position="238"/>
        <end position="266"/>
    </location>
</feature>
<organism evidence="7 8">
    <name type="scientific">Peribacillus simplex</name>
    <dbReference type="NCBI Taxonomy" id="1478"/>
    <lineage>
        <taxon>Bacteria</taxon>
        <taxon>Bacillati</taxon>
        <taxon>Bacillota</taxon>
        <taxon>Bacilli</taxon>
        <taxon>Bacillales</taxon>
        <taxon>Bacillaceae</taxon>
        <taxon>Peribacillus</taxon>
    </lineage>
</organism>
<proteinExistence type="predicted"/>
<evidence type="ECO:0000256" key="2">
    <source>
        <dbReference type="ARBA" id="ARBA00022475"/>
    </source>
</evidence>
<feature type="transmembrane region" description="Helical" evidence="6">
    <location>
        <begin position="203"/>
        <end position="226"/>
    </location>
</feature>
<evidence type="ECO:0000256" key="5">
    <source>
        <dbReference type="ARBA" id="ARBA00023136"/>
    </source>
</evidence>
<keyword evidence="4 6" id="KW-1133">Transmembrane helix</keyword>
<feature type="transmembrane region" description="Helical" evidence="6">
    <location>
        <begin position="87"/>
        <end position="107"/>
    </location>
</feature>
<feature type="transmembrane region" description="Helical" evidence="6">
    <location>
        <begin position="169"/>
        <end position="191"/>
    </location>
</feature>
<dbReference type="Pfam" id="PF03631">
    <property type="entry name" value="Virul_fac_BrkB"/>
    <property type="match status" value="1"/>
</dbReference>
<accession>A0A109MXH7</accession>
<evidence type="ECO:0000256" key="6">
    <source>
        <dbReference type="SAM" id="Phobius"/>
    </source>
</evidence>
<dbReference type="AlphaFoldDB" id="A0A109MXH7"/>
<keyword evidence="3 6" id="KW-0812">Transmembrane</keyword>
<dbReference type="PIRSF" id="PIRSF035875">
    <property type="entry name" value="RNase_BN"/>
    <property type="match status" value="1"/>
</dbReference>
<feature type="transmembrane region" description="Helical" evidence="6">
    <location>
        <begin position="127"/>
        <end position="149"/>
    </location>
</feature>
<keyword evidence="2" id="KW-1003">Cell membrane</keyword>
<dbReference type="EMBL" id="LNNH01000025">
    <property type="protein sequence ID" value="KWW17927.1"/>
    <property type="molecule type" value="Genomic_DNA"/>
</dbReference>
<dbReference type="InterPro" id="IPR017039">
    <property type="entry name" value="Virul_fac_BrkB"/>
</dbReference>
<protein>
    <submittedName>
        <fullName evidence="7">Ribonuclease</fullName>
    </submittedName>
</protein>
<dbReference type="RefSeq" id="WP_061142569.1">
    <property type="nucleotide sequence ID" value="NZ_LNNH01000025.1"/>
</dbReference>
<dbReference type="GO" id="GO:0005886">
    <property type="term" value="C:plasma membrane"/>
    <property type="evidence" value="ECO:0007669"/>
    <property type="project" value="UniProtKB-SubCell"/>
</dbReference>
<evidence type="ECO:0000256" key="3">
    <source>
        <dbReference type="ARBA" id="ARBA00022692"/>
    </source>
</evidence>
<dbReference type="Proteomes" id="UP000064189">
    <property type="component" value="Unassembled WGS sequence"/>
</dbReference>
<dbReference type="PANTHER" id="PTHR30213">
    <property type="entry name" value="INNER MEMBRANE PROTEIN YHJD"/>
    <property type="match status" value="1"/>
</dbReference>
<comment type="subcellular location">
    <subcellularLocation>
        <location evidence="1">Cell membrane</location>
        <topology evidence="1">Multi-pass membrane protein</topology>
    </subcellularLocation>
</comment>
<feature type="transmembrane region" description="Helical" evidence="6">
    <location>
        <begin position="28"/>
        <end position="49"/>
    </location>
</feature>
<evidence type="ECO:0000256" key="4">
    <source>
        <dbReference type="ARBA" id="ARBA00022989"/>
    </source>
</evidence>
<evidence type="ECO:0000313" key="8">
    <source>
        <dbReference type="Proteomes" id="UP000064189"/>
    </source>
</evidence>
<evidence type="ECO:0000256" key="1">
    <source>
        <dbReference type="ARBA" id="ARBA00004651"/>
    </source>
</evidence>
<name>A0A109MXH7_9BACI</name>
<dbReference type="PANTHER" id="PTHR30213:SF0">
    <property type="entry name" value="UPF0761 MEMBRANE PROTEIN YIHY"/>
    <property type="match status" value="1"/>
</dbReference>
<comment type="caution">
    <text evidence="7">The sequence shown here is derived from an EMBL/GenBank/DDBJ whole genome shotgun (WGS) entry which is preliminary data.</text>
</comment>
<gene>
    <name evidence="7" type="ORF">AS888_20650</name>
</gene>
<evidence type="ECO:0000313" key="7">
    <source>
        <dbReference type="EMBL" id="KWW17927.1"/>
    </source>
</evidence>